<evidence type="ECO:0000256" key="1">
    <source>
        <dbReference type="SAM" id="Phobius"/>
    </source>
</evidence>
<organism evidence="2 3">
    <name type="scientific">Paramecium sonneborni</name>
    <dbReference type="NCBI Taxonomy" id="65129"/>
    <lineage>
        <taxon>Eukaryota</taxon>
        <taxon>Sar</taxon>
        <taxon>Alveolata</taxon>
        <taxon>Ciliophora</taxon>
        <taxon>Intramacronucleata</taxon>
        <taxon>Oligohymenophorea</taxon>
        <taxon>Peniculida</taxon>
        <taxon>Parameciidae</taxon>
        <taxon>Paramecium</taxon>
    </lineage>
</organism>
<dbReference type="PANTHER" id="PTHR33706:SF1">
    <property type="entry name" value="TPR REPEAT PROTEIN"/>
    <property type="match status" value="1"/>
</dbReference>
<evidence type="ECO:0000313" key="3">
    <source>
        <dbReference type="Proteomes" id="UP000692954"/>
    </source>
</evidence>
<keyword evidence="1" id="KW-0812">Transmembrane</keyword>
<protein>
    <submittedName>
        <fullName evidence="2">Uncharacterized protein</fullName>
    </submittedName>
</protein>
<evidence type="ECO:0000313" key="2">
    <source>
        <dbReference type="EMBL" id="CAD8130926.1"/>
    </source>
</evidence>
<keyword evidence="3" id="KW-1185">Reference proteome</keyword>
<dbReference type="EMBL" id="CAJJDN010000345">
    <property type="protein sequence ID" value="CAD8130926.1"/>
    <property type="molecule type" value="Genomic_DNA"/>
</dbReference>
<accession>A0A8S1RSQ1</accession>
<sequence length="1013" mass="118940">MLIQFNYRRKVKEQIQEEISQIKPIENYQKNQIKELKIFNWDQKTGRYIWDKFQIAFQKSILYIKDGQLIRTDQVNDTFSYQDILTNLDQINYLNWSGNYGKNNQKDGKWIAKWNGQTLVDIGGDYQDGKKTGLWKEMIKNIWSKAQVFEVGEYVNGHRKEIGSGEYNLQSQKIGLWLELSVSFCDYNQITFKGEYRNNQKVGRWNTFFLNQQIGGLYFDEQQGGSVKIGKWIELRDKINKDYLITFKGEYKNGIKVVQWDLLIKGIWDEDFIKIGGGEYNYDFQDLAQGSFKIGKWIELLMRLTFIPSSFQTDNIRMGRKQANGFKIGTIIIMKNVKIYKILSIIRGIIFCVDVLIMIQMEKWFIVAKKNLQFTSVISFKERKMEDGTYTKNLIIVFFYVVVLVIIQMEMRFIEVRRNLQYIQEILKMGQKLADGNNQKEYQQIGGGLYGDGGQIKIGKWVELDERFNEDKQITYDGEYSMKGLKVGRWNILNLNNEIQECGCINFDDDGYEIQRSENTPIIYVGSFKNRFKIGRWDIRYKGFDFKGNQLKEYQQIGGGTYCEKNYVKIGRWVELDEKFNKDKQIISYGEYNMKGIKVGRWDINYDRQGNREYKQIGGGSYDKEETGIKVGKWVELDQQFNVRKQVSYNGEYNIKGRKVGKWNISDDRLGNGEYKQIGGGSYYKEKGLIKIGRWIELDEWLNNDKKTTYSGEYNMKGKKVGKWNIRFDRLGNGEYKQIGGESYDKGGTQVKIGKWVELQDQFWNCQQVTYKGEYNMKGRKVRRWDILNLNFENQLCGCVNFDDDGIEIYRSENKSIIYVGSFKNHIKVGRWDISYKGFDSNGNQQKEYQQMQINLSIGAQSYGSGGGSYGEGKDQIKIGKWVELDEGFTWLRQVTYNGEYNIQGIKVGRWDINYCKKNESEYKQIGGGSYGEGENQFKVGKWIELWEMFENYAFITYNGEYNIKGMKIGRWDINYDQSLNGEYIKIGGGIYREEEGQIKIGNWKQMVDNIYR</sequence>
<keyword evidence="1" id="KW-0472">Membrane</keyword>
<dbReference type="PANTHER" id="PTHR33706">
    <property type="entry name" value="MORN VARIANT REPEAT PROTEIN"/>
    <property type="match status" value="1"/>
</dbReference>
<feature type="transmembrane region" description="Helical" evidence="1">
    <location>
        <begin position="342"/>
        <end position="361"/>
    </location>
</feature>
<proteinExistence type="predicted"/>
<gene>
    <name evidence="2" type="ORF">PSON_ATCC_30995.1.T3450004</name>
</gene>
<comment type="caution">
    <text evidence="2">The sequence shown here is derived from an EMBL/GenBank/DDBJ whole genome shotgun (WGS) entry which is preliminary data.</text>
</comment>
<name>A0A8S1RSQ1_9CILI</name>
<keyword evidence="1" id="KW-1133">Transmembrane helix</keyword>
<dbReference type="AlphaFoldDB" id="A0A8S1RSQ1"/>
<dbReference type="Proteomes" id="UP000692954">
    <property type="component" value="Unassembled WGS sequence"/>
</dbReference>
<feature type="transmembrane region" description="Helical" evidence="1">
    <location>
        <begin position="390"/>
        <end position="409"/>
    </location>
</feature>
<reference evidence="2" key="1">
    <citation type="submission" date="2021-01" db="EMBL/GenBank/DDBJ databases">
        <authorList>
            <consortium name="Genoscope - CEA"/>
            <person name="William W."/>
        </authorList>
    </citation>
    <scope>NUCLEOTIDE SEQUENCE</scope>
</reference>